<dbReference type="SUPFAM" id="SSF48452">
    <property type="entry name" value="TPR-like"/>
    <property type="match status" value="1"/>
</dbReference>
<dbReference type="InterPro" id="IPR051263">
    <property type="entry name" value="C-type_cytochrome_biogenesis"/>
</dbReference>
<evidence type="ECO:0000313" key="2">
    <source>
        <dbReference type="EMBL" id="SQH74082.1"/>
    </source>
</evidence>
<dbReference type="OrthoDB" id="6258553at2"/>
<dbReference type="GO" id="GO:0017004">
    <property type="term" value="P:cytochrome complex assembly"/>
    <property type="evidence" value="ECO:0007669"/>
    <property type="project" value="UniProtKB-KW"/>
</dbReference>
<dbReference type="PANTHER" id="PTHR47870:SF1">
    <property type="entry name" value="CYTOCHROME C-TYPE BIOGENESIS PROTEIN CCMH"/>
    <property type="match status" value="1"/>
</dbReference>
<dbReference type="KEGG" id="sbk:SHEWBE_0081"/>
<dbReference type="AlphaFoldDB" id="A0A330LVJ3"/>
<proteinExistence type="predicted"/>
<reference evidence="3" key="1">
    <citation type="submission" date="2018-06" db="EMBL/GenBank/DDBJ databases">
        <authorList>
            <person name="Cea G.-C."/>
            <person name="William W."/>
        </authorList>
    </citation>
    <scope>NUCLEOTIDE SEQUENCE [LARGE SCALE GENOMIC DNA]</scope>
    <source>
        <strain evidence="3">DB21MT-2</strain>
    </source>
</reference>
<dbReference type="Gene3D" id="1.25.40.10">
    <property type="entry name" value="Tetratricopeptide repeat domain"/>
    <property type="match status" value="1"/>
</dbReference>
<evidence type="ECO:0000313" key="3">
    <source>
        <dbReference type="Proteomes" id="UP000250123"/>
    </source>
</evidence>
<dbReference type="PANTHER" id="PTHR47870">
    <property type="entry name" value="CYTOCHROME C-TYPE BIOGENESIS PROTEIN CCMH"/>
    <property type="match status" value="1"/>
</dbReference>
<gene>
    <name evidence="2" type="ORF">SHEWBE_0081</name>
</gene>
<accession>A0A330LVJ3</accession>
<sequence length="237" mass="26537">MNSLVVGIAITLSAFIALLWRHHLQCLRHCEVDNREVGSNAFSPSSVDFKIPAALSIALIFVCTTLYSQLGRFSEWDKAVVDESIDYLIAADINRNARRAREQPTNEIALLNLAQSYAEGGLYADSVNTLDELLALTGVDAEILGMKANALYYRDGREMSLAVTLVLKRALAIDEYEYQSRLLLATHAYLHGEYEHAIEQWQLLLMSDNQGFNRELINNAILKAEQNISNRSVTTTE</sequence>
<organism evidence="2 3">
    <name type="scientific">Shewanella benthica</name>
    <dbReference type="NCBI Taxonomy" id="43661"/>
    <lineage>
        <taxon>Bacteria</taxon>
        <taxon>Pseudomonadati</taxon>
        <taxon>Pseudomonadota</taxon>
        <taxon>Gammaproteobacteria</taxon>
        <taxon>Alteromonadales</taxon>
        <taxon>Shewanellaceae</taxon>
        <taxon>Shewanella</taxon>
    </lineage>
</organism>
<name>A0A330LVJ3_9GAMM</name>
<dbReference type="EMBL" id="LS483452">
    <property type="protein sequence ID" value="SQH74082.1"/>
    <property type="molecule type" value="Genomic_DNA"/>
</dbReference>
<keyword evidence="1" id="KW-0201">Cytochrome c-type biogenesis</keyword>
<dbReference type="Proteomes" id="UP000250123">
    <property type="component" value="Chromosome SHEWBE"/>
</dbReference>
<dbReference type="InterPro" id="IPR011990">
    <property type="entry name" value="TPR-like_helical_dom_sf"/>
</dbReference>
<protein>
    <submittedName>
        <fullName evidence="2">Tetratricopeptide TPR_2 repeat protein</fullName>
    </submittedName>
</protein>
<evidence type="ECO:0000256" key="1">
    <source>
        <dbReference type="ARBA" id="ARBA00022748"/>
    </source>
</evidence>
<dbReference type="GO" id="GO:0005886">
    <property type="term" value="C:plasma membrane"/>
    <property type="evidence" value="ECO:0007669"/>
    <property type="project" value="TreeGrafter"/>
</dbReference>
<dbReference type="RefSeq" id="WP_112350786.1">
    <property type="nucleotide sequence ID" value="NZ_LS483452.1"/>
</dbReference>